<dbReference type="GO" id="GO:0005634">
    <property type="term" value="C:nucleus"/>
    <property type="evidence" value="ECO:0007669"/>
    <property type="project" value="TreeGrafter"/>
</dbReference>
<feature type="domain" description="DDE-1" evidence="1">
    <location>
        <begin position="81"/>
        <end position="247"/>
    </location>
</feature>
<evidence type="ECO:0000259" key="1">
    <source>
        <dbReference type="Pfam" id="PF03184"/>
    </source>
</evidence>
<reference evidence="2" key="1">
    <citation type="submission" date="2020-12" db="EMBL/GenBank/DDBJ databases">
        <authorList>
            <consortium name="Molecular Ecology Group"/>
        </authorList>
    </citation>
    <scope>NUCLEOTIDE SEQUENCE</scope>
    <source>
        <strain evidence="2">TBG_1078</strain>
    </source>
</reference>
<dbReference type="PANTHER" id="PTHR19303:SF26">
    <property type="entry name" value="TIGGER TRANSPOSABLE ELEMENT-DERIVED PROTEIN 1"/>
    <property type="match status" value="1"/>
</dbReference>
<sequence>MTFKEESHLHNIKVQHEAASADVEAAASYLEDLCKITNEGGYTKQQISNVDGTALYWKKTPSSTLIAGQEKSMPGFKSSVDRLTVLLGANAAGDLKLKPMLTYHDENPGALKNYKPTLPHICLQHGLLNILNPLLRSAAQKKKIPFKISLLTDSIPGHSRTLTGRYNEINVVFMPAHHHIHSAAMDQGVLSSLSSFKSYYLRSTFHKATATRDQDSFWKSPWKGFTILHAVKNIHDSWEEVKISTLAGT</sequence>
<keyword evidence="3" id="KW-1185">Reference proteome</keyword>
<proteinExistence type="predicted"/>
<evidence type="ECO:0000313" key="2">
    <source>
        <dbReference type="EMBL" id="CAD7672810.1"/>
    </source>
</evidence>
<dbReference type="Pfam" id="PF03184">
    <property type="entry name" value="DDE_1"/>
    <property type="match status" value="1"/>
</dbReference>
<dbReference type="EMBL" id="CAJHUB010000669">
    <property type="protein sequence ID" value="CAD7672810.1"/>
    <property type="molecule type" value="Genomic_DNA"/>
</dbReference>
<comment type="caution">
    <text evidence="2">The sequence shown here is derived from an EMBL/GenBank/DDBJ whole genome shotgun (WGS) entry which is preliminary data.</text>
</comment>
<gene>
    <name evidence="2" type="ORF">NYPRO_LOCUS5605</name>
</gene>
<evidence type="ECO:0000313" key="3">
    <source>
        <dbReference type="Proteomes" id="UP000645828"/>
    </source>
</evidence>
<dbReference type="InterPro" id="IPR004875">
    <property type="entry name" value="DDE_SF_endonuclease_dom"/>
</dbReference>
<name>A0A811Y5G6_NYCPR</name>
<dbReference type="Proteomes" id="UP000645828">
    <property type="component" value="Unassembled WGS sequence"/>
</dbReference>
<dbReference type="PANTHER" id="PTHR19303">
    <property type="entry name" value="TRANSPOSON"/>
    <property type="match status" value="1"/>
</dbReference>
<protein>
    <submittedName>
        <fullName evidence="2">(raccoon dog) hypothetical protein</fullName>
    </submittedName>
</protein>
<dbReference type="InterPro" id="IPR050863">
    <property type="entry name" value="CenT-Element_Derived"/>
</dbReference>
<accession>A0A811Y5G6</accession>
<dbReference type="GO" id="GO:0003677">
    <property type="term" value="F:DNA binding"/>
    <property type="evidence" value="ECO:0007669"/>
    <property type="project" value="TreeGrafter"/>
</dbReference>
<organism evidence="2 3">
    <name type="scientific">Nyctereutes procyonoides</name>
    <name type="common">Raccoon dog</name>
    <name type="synonym">Canis procyonoides</name>
    <dbReference type="NCBI Taxonomy" id="34880"/>
    <lineage>
        <taxon>Eukaryota</taxon>
        <taxon>Metazoa</taxon>
        <taxon>Chordata</taxon>
        <taxon>Craniata</taxon>
        <taxon>Vertebrata</taxon>
        <taxon>Euteleostomi</taxon>
        <taxon>Mammalia</taxon>
        <taxon>Eutheria</taxon>
        <taxon>Laurasiatheria</taxon>
        <taxon>Carnivora</taxon>
        <taxon>Caniformia</taxon>
        <taxon>Canidae</taxon>
        <taxon>Nyctereutes</taxon>
    </lineage>
</organism>
<dbReference type="AlphaFoldDB" id="A0A811Y5G6"/>